<feature type="compositionally biased region" description="Basic and acidic residues" evidence="1">
    <location>
        <begin position="17"/>
        <end position="35"/>
    </location>
</feature>
<dbReference type="EMBL" id="KZ825108">
    <property type="protein sequence ID" value="PYI22829.1"/>
    <property type="molecule type" value="Genomic_DNA"/>
</dbReference>
<feature type="region of interest" description="Disordered" evidence="1">
    <location>
        <begin position="1"/>
        <end position="35"/>
    </location>
</feature>
<evidence type="ECO:0000313" key="3">
    <source>
        <dbReference type="Proteomes" id="UP000249829"/>
    </source>
</evidence>
<protein>
    <submittedName>
        <fullName evidence="2">Uncharacterized protein</fullName>
    </submittedName>
</protein>
<dbReference type="Proteomes" id="UP000249829">
    <property type="component" value="Unassembled WGS sequence"/>
</dbReference>
<dbReference type="AlphaFoldDB" id="A0A2V5HEP5"/>
<reference evidence="2 3" key="1">
    <citation type="submission" date="2018-02" db="EMBL/GenBank/DDBJ databases">
        <title>The genomes of Aspergillus section Nigri reveals drivers in fungal speciation.</title>
        <authorList>
            <consortium name="DOE Joint Genome Institute"/>
            <person name="Vesth T.C."/>
            <person name="Nybo J."/>
            <person name="Theobald S."/>
            <person name="Brandl J."/>
            <person name="Frisvad J.C."/>
            <person name="Nielsen K.F."/>
            <person name="Lyhne E.K."/>
            <person name="Kogle M.E."/>
            <person name="Kuo A."/>
            <person name="Riley R."/>
            <person name="Clum A."/>
            <person name="Nolan M."/>
            <person name="Lipzen A."/>
            <person name="Salamov A."/>
            <person name="Henrissat B."/>
            <person name="Wiebenga A."/>
            <person name="De vries R.P."/>
            <person name="Grigoriev I.V."/>
            <person name="Mortensen U.H."/>
            <person name="Andersen M.R."/>
            <person name="Baker S.E."/>
        </authorList>
    </citation>
    <scope>NUCLEOTIDE SEQUENCE [LARGE SCALE GENOMIC DNA]</scope>
    <source>
        <strain evidence="2 3">CBS 115571</strain>
    </source>
</reference>
<name>A0A2V5HEP5_ASPV1</name>
<evidence type="ECO:0000256" key="1">
    <source>
        <dbReference type="SAM" id="MobiDB-lite"/>
    </source>
</evidence>
<gene>
    <name evidence="2" type="ORF">BO99DRAFT_399567</name>
</gene>
<keyword evidence="3" id="KW-1185">Reference proteome</keyword>
<organism evidence="2 3">
    <name type="scientific">Aspergillus violaceofuscus (strain CBS 115571)</name>
    <dbReference type="NCBI Taxonomy" id="1450538"/>
    <lineage>
        <taxon>Eukaryota</taxon>
        <taxon>Fungi</taxon>
        <taxon>Dikarya</taxon>
        <taxon>Ascomycota</taxon>
        <taxon>Pezizomycotina</taxon>
        <taxon>Eurotiomycetes</taxon>
        <taxon>Eurotiomycetidae</taxon>
        <taxon>Eurotiales</taxon>
        <taxon>Aspergillaceae</taxon>
        <taxon>Aspergillus</taxon>
    </lineage>
</organism>
<feature type="compositionally biased region" description="Polar residues" evidence="1">
    <location>
        <begin position="412"/>
        <end position="429"/>
    </location>
</feature>
<accession>A0A2V5HEP5</accession>
<feature type="region of interest" description="Disordered" evidence="1">
    <location>
        <begin position="412"/>
        <end position="478"/>
    </location>
</feature>
<sequence length="478" mass="53701">MRLHKRSREVSPASVAESHHKPSNDKEDSQPRQRLDRLRRELLKKPDWAAVAAARPIQIAFPTPESLARFGKRRKITESDRTRLGTSGSRSAHVVRHSKRKDSPMEAVGFSQMSLRINGKRVVRRSTDSGPDQPVNTSSQSMLLDSDRPASTNQCAQAHSPQSFDGSDVFQDSSLLLESSKPSVVAHPTSSVLDYDSYAPNSESVISNIGVDGYLGPLEDSQSLRPYSSRPISPSLQLQGAARVRSKSVLEQDLLGREDLRPYRSRDTSPDRESMVRRRFTIDDQIDAEREGRLTLPWSHQSNKNELNTRTWSPLSVDSDGRTMEHMSATVPPLHESAWLPEPRLRLEKDRHKTDTTNLRSRTRPTTCYKHVRHDSSLKVYGQTVPLDWESHRQPTQAPAWGSMKMAKGLSSYNPPSVGTPQRSPTSEAALSPGQFRFTNPRPEPKPTVDYRQSTLPWRATGPSTRHRQPVHTSGLVL</sequence>
<evidence type="ECO:0000313" key="2">
    <source>
        <dbReference type="EMBL" id="PYI22829.1"/>
    </source>
</evidence>
<proteinExistence type="predicted"/>
<feature type="compositionally biased region" description="Polar residues" evidence="1">
    <location>
        <begin position="128"/>
        <end position="167"/>
    </location>
</feature>
<feature type="region of interest" description="Disordered" evidence="1">
    <location>
        <begin position="70"/>
        <end position="167"/>
    </location>
</feature>